<name>A0A9R0AIM0_CYPCA</name>
<feature type="domain" description="Tc1-like transposase DDE" evidence="2">
    <location>
        <begin position="197"/>
        <end position="344"/>
    </location>
</feature>
<feature type="compositionally biased region" description="Basic residues" evidence="1">
    <location>
        <begin position="1"/>
        <end position="20"/>
    </location>
</feature>
<gene>
    <name evidence="3" type="primary">LOC109066422</name>
</gene>
<dbReference type="KEGG" id="ccar:109066422"/>
<dbReference type="AlphaFoldDB" id="A0A9R0AIM0"/>
<evidence type="ECO:0000256" key="1">
    <source>
        <dbReference type="SAM" id="MobiDB-lite"/>
    </source>
</evidence>
<sequence>MDQRGYRHGRRVRGHGRGARGRGVCMRGGGAAAARGQNRAQVSNEIRATIIDHVINHGLSFRKAGERVQPILSRSTVASIVRLFRNENRIHTLPHTGGRGKIFSIEQESAIVDMVVANNAIRLHEIQAAVIADQGAFRNINSVSLVTIDRVLKRNHVRMKQLYRVPFQRNSDIVKEARFQYVQRIMELEAEGAHHKFIFVDEAGFNLCKVRQRGRNIIGQRATVTVPGQRGANITMCAAISSDGVLCHIPTIGPYNTERLITFLDALKELLIPPEERVLLRPGMTLYVIIWDNVAFHHSRLVNEWFAAQPRIMIQFLPAYSHFLNPIEEFFSAWRWKVYDHRPYEQMPLLEAMNAGCLAIGAEDCQGWIRHARRYFPWCIARENIQCDVDENLWHNRQERMD</sequence>
<dbReference type="NCBIfam" id="NF033545">
    <property type="entry name" value="transpos_IS630"/>
    <property type="match status" value="1"/>
</dbReference>
<feature type="region of interest" description="Disordered" evidence="1">
    <location>
        <begin position="1"/>
        <end position="23"/>
    </location>
</feature>
<evidence type="ECO:0000259" key="2">
    <source>
        <dbReference type="Pfam" id="PF13358"/>
    </source>
</evidence>
<dbReference type="PANTHER" id="PTHR46564">
    <property type="entry name" value="TRANSPOSASE"/>
    <property type="match status" value="1"/>
</dbReference>
<evidence type="ECO:0000313" key="3">
    <source>
        <dbReference type="RefSeq" id="XP_042597996.1"/>
    </source>
</evidence>
<reference evidence="3" key="1">
    <citation type="submission" date="2025-08" db="UniProtKB">
        <authorList>
            <consortium name="RefSeq"/>
        </authorList>
    </citation>
    <scope>IDENTIFICATION</scope>
    <source>
        <tissue evidence="3">Muscle</tissue>
    </source>
</reference>
<proteinExistence type="predicted"/>
<dbReference type="InterPro" id="IPR038717">
    <property type="entry name" value="Tc1-like_DDE_dom"/>
</dbReference>
<protein>
    <submittedName>
        <fullName evidence="3">Uncharacterized protein LOC109066422</fullName>
    </submittedName>
</protein>
<dbReference type="Proteomes" id="UP001155660">
    <property type="component" value="Chromosome B17"/>
</dbReference>
<dbReference type="Pfam" id="PF13358">
    <property type="entry name" value="DDE_3"/>
    <property type="match status" value="1"/>
</dbReference>
<accession>A0A9R0AIM0</accession>
<dbReference type="InterPro" id="IPR047655">
    <property type="entry name" value="Transpos_IS630-like"/>
</dbReference>
<organism evidence="3">
    <name type="scientific">Cyprinus carpio</name>
    <name type="common">Common carp</name>
    <dbReference type="NCBI Taxonomy" id="7962"/>
    <lineage>
        <taxon>Eukaryota</taxon>
        <taxon>Metazoa</taxon>
        <taxon>Chordata</taxon>
        <taxon>Craniata</taxon>
        <taxon>Vertebrata</taxon>
        <taxon>Euteleostomi</taxon>
        <taxon>Actinopterygii</taxon>
        <taxon>Neopterygii</taxon>
        <taxon>Teleostei</taxon>
        <taxon>Ostariophysi</taxon>
        <taxon>Cypriniformes</taxon>
        <taxon>Cyprinidae</taxon>
        <taxon>Cyprininae</taxon>
        <taxon>Cyprinus</taxon>
    </lineage>
</organism>
<dbReference type="OrthoDB" id="8939043at2759"/>
<dbReference type="GeneID" id="109066422"/>
<dbReference type="PANTHER" id="PTHR46564:SF1">
    <property type="entry name" value="TRANSPOSASE"/>
    <property type="match status" value="1"/>
</dbReference>
<dbReference type="RefSeq" id="XP_042597996.1">
    <property type="nucleotide sequence ID" value="XM_042742062.1"/>
</dbReference>